<reference evidence="6" key="1">
    <citation type="submission" date="2022-03" db="EMBL/GenBank/DDBJ databases">
        <authorList>
            <person name="Sayadi A."/>
        </authorList>
    </citation>
    <scope>NUCLEOTIDE SEQUENCE</scope>
</reference>
<comment type="caution">
    <text evidence="6">The sequence shown here is derived from an EMBL/GenBank/DDBJ whole genome shotgun (WGS) entry which is preliminary data.</text>
</comment>
<dbReference type="PROSITE" id="PS51233">
    <property type="entry name" value="VWFD"/>
    <property type="match status" value="1"/>
</dbReference>
<evidence type="ECO:0000259" key="5">
    <source>
        <dbReference type="PROSITE" id="PS51233"/>
    </source>
</evidence>
<evidence type="ECO:0000259" key="4">
    <source>
        <dbReference type="PROSITE" id="PS50184"/>
    </source>
</evidence>
<gene>
    <name evidence="6" type="ORF">ACAOBT_LOCUS30943</name>
</gene>
<protein>
    <recommendedName>
        <fullName evidence="8">BMP-binding endothelial regulator protein</fullName>
    </recommendedName>
</protein>
<dbReference type="EMBL" id="CAKOFQ010007892">
    <property type="protein sequence ID" value="CAH2009564.1"/>
    <property type="molecule type" value="Genomic_DNA"/>
</dbReference>
<evidence type="ECO:0000313" key="6">
    <source>
        <dbReference type="EMBL" id="CAH2009564.1"/>
    </source>
</evidence>
<evidence type="ECO:0000256" key="2">
    <source>
        <dbReference type="ARBA" id="ARBA00022525"/>
    </source>
</evidence>
<dbReference type="Proteomes" id="UP001152888">
    <property type="component" value="Unassembled WGS sequence"/>
</dbReference>
<dbReference type="InterPro" id="IPR001846">
    <property type="entry name" value="VWF_type-D"/>
</dbReference>
<comment type="subcellular location">
    <subcellularLocation>
        <location evidence="1">Secreted</location>
    </subcellularLocation>
</comment>
<evidence type="ECO:0000313" key="7">
    <source>
        <dbReference type="Proteomes" id="UP001152888"/>
    </source>
</evidence>
<dbReference type="OrthoDB" id="6019304at2759"/>
<evidence type="ECO:0008006" key="8">
    <source>
        <dbReference type="Google" id="ProtNLM"/>
    </source>
</evidence>
<dbReference type="SMART" id="SM00216">
    <property type="entry name" value="VWD"/>
    <property type="match status" value="1"/>
</dbReference>
<feature type="domain" description="VWFD" evidence="5">
    <location>
        <begin position="225"/>
        <end position="408"/>
    </location>
</feature>
<feature type="domain" description="VWFC" evidence="4">
    <location>
        <begin position="161"/>
        <end position="221"/>
    </location>
</feature>
<dbReference type="InterPro" id="IPR001007">
    <property type="entry name" value="VWF_dom"/>
</dbReference>
<keyword evidence="7" id="KW-1185">Reference proteome</keyword>
<dbReference type="SMART" id="SM00214">
    <property type="entry name" value="VWC"/>
    <property type="match status" value="3"/>
</dbReference>
<feature type="domain" description="VWFC" evidence="4">
    <location>
        <begin position="95"/>
        <end position="155"/>
    </location>
</feature>
<sequence>MQCHTPCPNPLPPEPGKCCPRCPGCSVNGQVASRDREIVFPADPCLRCRCDESGALTCSKLACPVLQCPPHRQHHLPGECCPSCVGIRAMFSVLKSCLLQSSVLRDGQVSSLEENCTSCVCQNSTSVCHRPTCPVLQCPVEDQKVEKGNCCKKCEAPDGKNHCMHRGNTYQEGQQWKVNQCESCVCREGQARCAITKCSNITCPDGTRPVATLGECCKKCVEIVSNCMVYGNLHYKTFDGRMYDLNGIGKYQMIADCTNNTFSIRVANSVRNIPTLYSKTGGYTSFFTKRVAIRFGDVRMNLQQRGRIKYNGRKINAPFKEDGKFRVEKRRENVELILNNGVRIFWNGRSLVDVTVPSSYKNKLCGLCGNYNSNMMDDMTTKQGKVVTNKEMSPFRISWCVGKNAECEKKIKLTELRNLPFQKKLCTVFRKDTSVFSKCSYDYSRYHRTCLVDYSSCPKGKCYCDSFQAYVRDCERRLGITIPYKWQKQTACDSSSSRKPKVSSRRASYFGWDYRNVPLKRLNITRAPAASPIPIN</sequence>
<accession>A0A9P0Q5C5</accession>
<dbReference type="GO" id="GO:0005576">
    <property type="term" value="C:extracellular region"/>
    <property type="evidence" value="ECO:0007669"/>
    <property type="project" value="UniProtKB-SubCell"/>
</dbReference>
<organism evidence="6 7">
    <name type="scientific">Acanthoscelides obtectus</name>
    <name type="common">Bean weevil</name>
    <name type="synonym">Bruchus obtectus</name>
    <dbReference type="NCBI Taxonomy" id="200917"/>
    <lineage>
        <taxon>Eukaryota</taxon>
        <taxon>Metazoa</taxon>
        <taxon>Ecdysozoa</taxon>
        <taxon>Arthropoda</taxon>
        <taxon>Hexapoda</taxon>
        <taxon>Insecta</taxon>
        <taxon>Pterygota</taxon>
        <taxon>Neoptera</taxon>
        <taxon>Endopterygota</taxon>
        <taxon>Coleoptera</taxon>
        <taxon>Polyphaga</taxon>
        <taxon>Cucujiformia</taxon>
        <taxon>Chrysomeloidea</taxon>
        <taxon>Chrysomelidae</taxon>
        <taxon>Bruchinae</taxon>
        <taxon>Bruchini</taxon>
        <taxon>Acanthoscelides</taxon>
    </lineage>
</organism>
<proteinExistence type="predicted"/>
<dbReference type="Pfam" id="PF00093">
    <property type="entry name" value="VWC"/>
    <property type="match status" value="2"/>
</dbReference>
<evidence type="ECO:0000256" key="3">
    <source>
        <dbReference type="ARBA" id="ARBA00022729"/>
    </source>
</evidence>
<evidence type="ECO:0000256" key="1">
    <source>
        <dbReference type="ARBA" id="ARBA00004613"/>
    </source>
</evidence>
<keyword evidence="2" id="KW-0964">Secreted</keyword>
<dbReference type="Gene3D" id="6.20.200.20">
    <property type="match status" value="2"/>
</dbReference>
<keyword evidence="3" id="KW-0732">Signal</keyword>
<dbReference type="Gene3D" id="2.10.70.10">
    <property type="entry name" value="Complement Module, domain 1"/>
    <property type="match status" value="1"/>
</dbReference>
<dbReference type="PANTHER" id="PTHR46698">
    <property type="entry name" value="CROSSVEINLESS 2"/>
    <property type="match status" value="1"/>
</dbReference>
<dbReference type="PANTHER" id="PTHR46698:SF4">
    <property type="entry name" value="CROSSVEINLESS 2"/>
    <property type="match status" value="1"/>
</dbReference>
<dbReference type="AlphaFoldDB" id="A0A9P0Q5C5"/>
<dbReference type="PROSITE" id="PS50184">
    <property type="entry name" value="VWFC_2"/>
    <property type="match status" value="3"/>
</dbReference>
<dbReference type="PROSITE" id="PS01208">
    <property type="entry name" value="VWFC_1"/>
    <property type="match status" value="3"/>
</dbReference>
<dbReference type="InterPro" id="IPR052424">
    <property type="entry name" value="Kielin_Chordin-BMP_Reg"/>
</dbReference>
<dbReference type="SUPFAM" id="SSF57603">
    <property type="entry name" value="FnI-like domain"/>
    <property type="match status" value="3"/>
</dbReference>
<dbReference type="Pfam" id="PF00094">
    <property type="entry name" value="VWD"/>
    <property type="match status" value="1"/>
</dbReference>
<feature type="domain" description="VWFC" evidence="4">
    <location>
        <begin position="23"/>
        <end position="85"/>
    </location>
</feature>
<name>A0A9P0Q5C5_ACAOB</name>
<dbReference type="GO" id="GO:0036122">
    <property type="term" value="F:BMP binding"/>
    <property type="evidence" value="ECO:0007669"/>
    <property type="project" value="TreeGrafter"/>
</dbReference>
<dbReference type="GO" id="GO:0030513">
    <property type="term" value="P:positive regulation of BMP signaling pathway"/>
    <property type="evidence" value="ECO:0007669"/>
    <property type="project" value="TreeGrafter"/>
</dbReference>